<dbReference type="PROSITE" id="PS51257">
    <property type="entry name" value="PROKAR_LIPOPROTEIN"/>
    <property type="match status" value="1"/>
</dbReference>
<accession>A0A3P2A0I1</accession>
<proteinExistence type="predicted"/>
<feature type="signal peptide" evidence="1">
    <location>
        <begin position="1"/>
        <end position="26"/>
    </location>
</feature>
<dbReference type="InterPro" id="IPR033410">
    <property type="entry name" value="DUF5119"/>
</dbReference>
<protein>
    <submittedName>
        <fullName evidence="2">DUF5119 domain-containing protein</fullName>
    </submittedName>
</protein>
<dbReference type="EMBL" id="RQYF01000085">
    <property type="protein sequence ID" value="RRD88366.1"/>
    <property type="molecule type" value="Genomic_DNA"/>
</dbReference>
<dbReference type="AlphaFoldDB" id="A0A3P2A0I1"/>
<evidence type="ECO:0000256" key="1">
    <source>
        <dbReference type="SAM" id="SignalP"/>
    </source>
</evidence>
<name>A0A3P2A0I1_9BACE</name>
<feature type="chain" id="PRO_5018045835" evidence="1">
    <location>
        <begin position="27"/>
        <end position="334"/>
    </location>
</feature>
<organism evidence="2 3">
    <name type="scientific">Prevotella heparinolytica</name>
    <dbReference type="NCBI Taxonomy" id="28113"/>
    <lineage>
        <taxon>Bacteria</taxon>
        <taxon>Pseudomonadati</taxon>
        <taxon>Bacteroidota</taxon>
        <taxon>Bacteroidia</taxon>
        <taxon>Bacteroidales</taxon>
        <taxon>Bacteroidaceae</taxon>
        <taxon>Bacteroides</taxon>
    </lineage>
</organism>
<dbReference type="RefSeq" id="WP_125239948.1">
    <property type="nucleotide sequence ID" value="NZ_RQYF01000085.1"/>
</dbReference>
<keyword evidence="3" id="KW-1185">Reference proteome</keyword>
<dbReference type="Proteomes" id="UP000279562">
    <property type="component" value="Unassembled WGS sequence"/>
</dbReference>
<comment type="caution">
    <text evidence="2">The sequence shown here is derived from an EMBL/GenBank/DDBJ whole genome shotgun (WGS) entry which is preliminary data.</text>
</comment>
<evidence type="ECO:0000313" key="2">
    <source>
        <dbReference type="EMBL" id="RRD88366.1"/>
    </source>
</evidence>
<evidence type="ECO:0000313" key="3">
    <source>
        <dbReference type="Proteomes" id="UP000279562"/>
    </source>
</evidence>
<dbReference type="Pfam" id="PF17145">
    <property type="entry name" value="DUF5119"/>
    <property type="match status" value="1"/>
</dbReference>
<keyword evidence="1" id="KW-0732">Signal</keyword>
<reference evidence="2 3" key="1">
    <citation type="submission" date="2018-11" db="EMBL/GenBank/DDBJ databases">
        <title>Genomes From Bacteria Associated with the Canine Oral Cavity: a Test Case for Automated Genome-Based Taxonomic Assignment.</title>
        <authorList>
            <person name="Coil D.A."/>
            <person name="Jospin G."/>
            <person name="Darling A.E."/>
            <person name="Wallis C."/>
            <person name="Davis I.J."/>
            <person name="Harris S."/>
            <person name="Eisen J.A."/>
            <person name="Holcombe L.J."/>
            <person name="O'Flynn C."/>
        </authorList>
    </citation>
    <scope>NUCLEOTIDE SEQUENCE [LARGE SCALE GENOMIC DNA]</scope>
    <source>
        <strain evidence="2 3">OH1047_COT-310</strain>
    </source>
</reference>
<gene>
    <name evidence="2" type="ORF">EII33_12265</name>
</gene>
<sequence length="334" mass="35611">MKTKKTMERMKTVRSIAAALMLTACAALVAAAIAGTLCSCEHKELYYPSSSTAEVRVKFDWSAAPGARVEGMCAWFFPEAGGKPVRCDFTDPAGGTAKIPWGAYRVVYMNNDSEVVQVRGEDSHGTLELYTRQSTLLEAVNAQGNPPGANPGGEQVVLAPDAVWGGSLDGVRLERGDDENAPRTVVLPVQPLTSTVSLEVLNVENLKYVSAVGASLSGLSGSLFPGSGTLSAVRSTVPFAADPDGGSRITGSMRIFGLSANADTGRTLTLYVILADGSKHYFRFDVSDRVNNAPDKRHIRIVIDKLSLPKPIVNGGGFHPSVDEWESEEHTLKL</sequence>